<comment type="subcellular location">
    <subcellularLocation>
        <location evidence="1">Nucleus</location>
    </subcellularLocation>
</comment>
<evidence type="ECO:0000259" key="7">
    <source>
        <dbReference type="PROSITE" id="PS51821"/>
    </source>
</evidence>
<dbReference type="Proteomes" id="UP001301958">
    <property type="component" value="Unassembled WGS sequence"/>
</dbReference>
<dbReference type="GO" id="GO:0030435">
    <property type="term" value="P:sporulation resulting in formation of a cellular spore"/>
    <property type="evidence" value="ECO:0007669"/>
    <property type="project" value="UniProtKB-KW"/>
</dbReference>
<evidence type="ECO:0000256" key="6">
    <source>
        <dbReference type="SAM" id="MobiDB-lite"/>
    </source>
</evidence>
<feature type="compositionally biased region" description="Basic residues" evidence="6">
    <location>
        <begin position="181"/>
        <end position="192"/>
    </location>
</feature>
<keyword evidence="3" id="KW-0805">Transcription regulation</keyword>
<evidence type="ECO:0000256" key="2">
    <source>
        <dbReference type="ARBA" id="ARBA00022969"/>
    </source>
</evidence>
<protein>
    <submittedName>
        <fullName evidence="8">Velvet factor-domain-containing protein</fullName>
    </submittedName>
</protein>
<dbReference type="InterPro" id="IPR021740">
    <property type="entry name" value="Velvet"/>
</dbReference>
<feature type="region of interest" description="Disordered" evidence="6">
    <location>
        <begin position="325"/>
        <end position="403"/>
    </location>
</feature>
<feature type="region of interest" description="Disordered" evidence="6">
    <location>
        <begin position="181"/>
        <end position="287"/>
    </location>
</feature>
<evidence type="ECO:0000256" key="1">
    <source>
        <dbReference type="ARBA" id="ARBA00004123"/>
    </source>
</evidence>
<dbReference type="Pfam" id="PF11754">
    <property type="entry name" value="Velvet"/>
    <property type="match status" value="2"/>
</dbReference>
<reference evidence="8" key="2">
    <citation type="submission" date="2023-05" db="EMBL/GenBank/DDBJ databases">
        <authorList>
            <consortium name="Lawrence Berkeley National Laboratory"/>
            <person name="Steindorff A."/>
            <person name="Hensen N."/>
            <person name="Bonometti L."/>
            <person name="Westerberg I."/>
            <person name="Brannstrom I.O."/>
            <person name="Guillou S."/>
            <person name="Cros-Aarteil S."/>
            <person name="Calhoun S."/>
            <person name="Haridas S."/>
            <person name="Kuo A."/>
            <person name="Mondo S."/>
            <person name="Pangilinan J."/>
            <person name="Riley R."/>
            <person name="Labutti K."/>
            <person name="Andreopoulos B."/>
            <person name="Lipzen A."/>
            <person name="Chen C."/>
            <person name="Yanf M."/>
            <person name="Daum C."/>
            <person name="Ng V."/>
            <person name="Clum A."/>
            <person name="Ohm R."/>
            <person name="Martin F."/>
            <person name="Silar P."/>
            <person name="Natvig D."/>
            <person name="Lalanne C."/>
            <person name="Gautier V."/>
            <person name="Ament-Velasquez S.L."/>
            <person name="Kruys A."/>
            <person name="Hutchinson M.I."/>
            <person name="Powell A.J."/>
            <person name="Barry K."/>
            <person name="Miller A.N."/>
            <person name="Grigoriev I.V."/>
            <person name="Debuchy R."/>
            <person name="Gladieux P."/>
            <person name="Thoren M.H."/>
            <person name="Johannesson H."/>
        </authorList>
    </citation>
    <scope>NUCLEOTIDE SEQUENCE</scope>
    <source>
        <strain evidence="8">CBS 990.96</strain>
    </source>
</reference>
<dbReference type="AlphaFoldDB" id="A0AAN7BZI4"/>
<evidence type="ECO:0000256" key="3">
    <source>
        <dbReference type="ARBA" id="ARBA00023015"/>
    </source>
</evidence>
<feature type="compositionally biased region" description="Low complexity" evidence="6">
    <location>
        <begin position="328"/>
        <end position="343"/>
    </location>
</feature>
<accession>A0AAN7BZI4</accession>
<feature type="domain" description="Velvet" evidence="7">
    <location>
        <begin position="4"/>
        <end position="180"/>
    </location>
</feature>
<dbReference type="InterPro" id="IPR037525">
    <property type="entry name" value="Velvet_dom"/>
</dbReference>
<proteinExistence type="predicted"/>
<evidence type="ECO:0000313" key="9">
    <source>
        <dbReference type="Proteomes" id="UP001301958"/>
    </source>
</evidence>
<name>A0AAN7BZI4_9PEZI</name>
<keyword evidence="5" id="KW-0539">Nucleus</keyword>
<dbReference type="GO" id="GO:0005634">
    <property type="term" value="C:nucleus"/>
    <property type="evidence" value="ECO:0007669"/>
    <property type="project" value="UniProtKB-SubCell"/>
</dbReference>
<dbReference type="PROSITE" id="PS51821">
    <property type="entry name" value="VELVET"/>
    <property type="match status" value="1"/>
</dbReference>
<sequence length="403" mass="45003">MAPPPNPQDYVLTIRQQPKFGCVALTKGKDRRPLDPPPIVQLSVNTRADPIQKYLQNPYFMMIARLVSRSNINEDPQEKQRSEVKPVDLAGTIVSSLYNLKDINNQQGGFFVFGDLSVKKEGTFRLEFTLFEMRAKDCYLISTEISDDFIVYPSKTFPGLAESTFLTRTFSDQGVRLRLRKDSRTVVSRKRQASNAQQTDHTKPQSMGGYVAQQENGTHDLSPQSQSPHHFSRRQSVPDGQYENSYDFSSYERPNKRIRQHSGGGHTSYDPGYHTYPNPSPRTLPDNMVPYPAPMTSSYHMSPQQTSTLPPMPPTMATFAPRIDTQLPSIPGPSSASSSTFSPGTRRSPGSGYGHYQAAPNPSIHMSPMHMFPPTTYMSHHTSDSATLPNLSNLPALDVESKS</sequence>
<dbReference type="InterPro" id="IPR038491">
    <property type="entry name" value="Velvet_dom_sf"/>
</dbReference>
<evidence type="ECO:0000256" key="4">
    <source>
        <dbReference type="ARBA" id="ARBA00023163"/>
    </source>
</evidence>
<dbReference type="Gene3D" id="2.60.40.3960">
    <property type="entry name" value="Velvet domain"/>
    <property type="match status" value="1"/>
</dbReference>
<evidence type="ECO:0000256" key="5">
    <source>
        <dbReference type="ARBA" id="ARBA00023242"/>
    </source>
</evidence>
<reference evidence="8" key="1">
    <citation type="journal article" date="2023" name="Mol. Phylogenet. Evol.">
        <title>Genome-scale phylogeny and comparative genomics of the fungal order Sordariales.</title>
        <authorList>
            <person name="Hensen N."/>
            <person name="Bonometti L."/>
            <person name="Westerberg I."/>
            <person name="Brannstrom I.O."/>
            <person name="Guillou S."/>
            <person name="Cros-Aarteil S."/>
            <person name="Calhoun S."/>
            <person name="Haridas S."/>
            <person name="Kuo A."/>
            <person name="Mondo S."/>
            <person name="Pangilinan J."/>
            <person name="Riley R."/>
            <person name="LaButti K."/>
            <person name="Andreopoulos B."/>
            <person name="Lipzen A."/>
            <person name="Chen C."/>
            <person name="Yan M."/>
            <person name="Daum C."/>
            <person name="Ng V."/>
            <person name="Clum A."/>
            <person name="Steindorff A."/>
            <person name="Ohm R.A."/>
            <person name="Martin F."/>
            <person name="Silar P."/>
            <person name="Natvig D.O."/>
            <person name="Lalanne C."/>
            <person name="Gautier V."/>
            <person name="Ament-Velasquez S.L."/>
            <person name="Kruys A."/>
            <person name="Hutchinson M.I."/>
            <person name="Powell A.J."/>
            <person name="Barry K."/>
            <person name="Miller A.N."/>
            <person name="Grigoriev I.V."/>
            <person name="Debuchy R."/>
            <person name="Gladieux P."/>
            <person name="Hiltunen Thoren M."/>
            <person name="Johannesson H."/>
        </authorList>
    </citation>
    <scope>NUCLEOTIDE SEQUENCE</scope>
    <source>
        <strain evidence="8">CBS 990.96</strain>
    </source>
</reference>
<dbReference type="PANTHER" id="PTHR33572">
    <property type="entry name" value="SPORE DEVELOPMENT REGULATOR VOSA"/>
    <property type="match status" value="1"/>
</dbReference>
<keyword evidence="4" id="KW-0804">Transcription</keyword>
<dbReference type="EMBL" id="MU865287">
    <property type="protein sequence ID" value="KAK4232524.1"/>
    <property type="molecule type" value="Genomic_DNA"/>
</dbReference>
<keyword evidence="2" id="KW-0749">Sporulation</keyword>
<evidence type="ECO:0000313" key="8">
    <source>
        <dbReference type="EMBL" id="KAK4232524.1"/>
    </source>
</evidence>
<dbReference type="PANTHER" id="PTHR33572:SF18">
    <property type="entry name" value="SPORE DEVELOPMENT REGULATOR VOSA"/>
    <property type="match status" value="1"/>
</dbReference>
<comment type="caution">
    <text evidence="8">The sequence shown here is derived from an EMBL/GenBank/DDBJ whole genome shotgun (WGS) entry which is preliminary data.</text>
</comment>
<gene>
    <name evidence="8" type="ORF">QBC38DRAFT_352400</name>
</gene>
<feature type="compositionally biased region" description="Polar residues" evidence="6">
    <location>
        <begin position="376"/>
        <end position="393"/>
    </location>
</feature>
<organism evidence="8 9">
    <name type="scientific">Podospora fimiseda</name>
    <dbReference type="NCBI Taxonomy" id="252190"/>
    <lineage>
        <taxon>Eukaryota</taxon>
        <taxon>Fungi</taxon>
        <taxon>Dikarya</taxon>
        <taxon>Ascomycota</taxon>
        <taxon>Pezizomycotina</taxon>
        <taxon>Sordariomycetes</taxon>
        <taxon>Sordariomycetidae</taxon>
        <taxon>Sordariales</taxon>
        <taxon>Podosporaceae</taxon>
        <taxon>Podospora</taxon>
    </lineage>
</organism>
<keyword evidence="9" id="KW-1185">Reference proteome</keyword>
<feature type="compositionally biased region" description="Polar residues" evidence="6">
    <location>
        <begin position="213"/>
        <end position="229"/>
    </location>
</feature>